<gene>
    <name evidence="8" type="ORF">GW534_11725</name>
</gene>
<evidence type="ECO:0000259" key="7">
    <source>
        <dbReference type="Pfam" id="PF04138"/>
    </source>
</evidence>
<evidence type="ECO:0000256" key="6">
    <source>
        <dbReference type="SAM" id="Phobius"/>
    </source>
</evidence>
<dbReference type="InterPro" id="IPR051401">
    <property type="entry name" value="GtrA_CellWall_Glycosyl"/>
</dbReference>
<evidence type="ECO:0000256" key="4">
    <source>
        <dbReference type="ARBA" id="ARBA00022989"/>
    </source>
</evidence>
<organism evidence="8 9">
    <name type="scientific">Pallidibacillus pasinlerensis</name>
    <dbReference type="NCBI Taxonomy" id="2703818"/>
    <lineage>
        <taxon>Bacteria</taxon>
        <taxon>Bacillati</taxon>
        <taxon>Bacillota</taxon>
        <taxon>Bacilli</taxon>
        <taxon>Bacillales</taxon>
        <taxon>Bacillaceae</taxon>
        <taxon>Pallidibacillus</taxon>
    </lineage>
</organism>
<dbReference type="Pfam" id="PF04138">
    <property type="entry name" value="GtrA_DPMS_TM"/>
    <property type="match status" value="1"/>
</dbReference>
<accession>A0ABX0A7C2</accession>
<feature type="transmembrane region" description="Helical" evidence="6">
    <location>
        <begin position="65"/>
        <end position="84"/>
    </location>
</feature>
<feature type="transmembrane region" description="Helical" evidence="6">
    <location>
        <begin position="104"/>
        <end position="123"/>
    </location>
</feature>
<keyword evidence="9" id="KW-1185">Reference proteome</keyword>
<evidence type="ECO:0000256" key="2">
    <source>
        <dbReference type="ARBA" id="ARBA00009399"/>
    </source>
</evidence>
<keyword evidence="4 6" id="KW-1133">Transmembrane helix</keyword>
<keyword evidence="3 6" id="KW-0812">Transmembrane</keyword>
<keyword evidence="5 6" id="KW-0472">Membrane</keyword>
<evidence type="ECO:0000313" key="9">
    <source>
        <dbReference type="Proteomes" id="UP000743899"/>
    </source>
</evidence>
<sequence length="140" mass="15940">MIDFTFVKFILVGIVNTCIGLSVMFLCFELFTWNYWMSTLSGNGVGAIVSFFLNKNFTFQSNVPVLRSFLRFISVLLICYIISYKIGLEFTNFLLDGINIVNQYNGEIAIIVGSALYSVLNYFGQRYIVFKKPSTKDIEG</sequence>
<evidence type="ECO:0000256" key="3">
    <source>
        <dbReference type="ARBA" id="ARBA00022692"/>
    </source>
</evidence>
<name>A0ABX0A7C2_9BACI</name>
<feature type="domain" description="GtrA/DPMS transmembrane" evidence="7">
    <location>
        <begin position="8"/>
        <end position="130"/>
    </location>
</feature>
<protein>
    <submittedName>
        <fullName evidence="8">GtrA family protein</fullName>
    </submittedName>
</protein>
<evidence type="ECO:0000313" key="8">
    <source>
        <dbReference type="EMBL" id="NCU18384.1"/>
    </source>
</evidence>
<comment type="caution">
    <text evidence="8">The sequence shown here is derived from an EMBL/GenBank/DDBJ whole genome shotgun (WGS) entry which is preliminary data.</text>
</comment>
<dbReference type="PANTHER" id="PTHR38459:SF1">
    <property type="entry name" value="PROPHAGE BACTOPRENOL-LINKED GLUCOSE TRANSLOCASE HOMOLOG"/>
    <property type="match status" value="1"/>
</dbReference>
<feature type="transmembrane region" description="Helical" evidence="6">
    <location>
        <begin position="7"/>
        <end position="27"/>
    </location>
</feature>
<proteinExistence type="inferred from homology"/>
<comment type="similarity">
    <text evidence="2">Belongs to the GtrA family.</text>
</comment>
<dbReference type="PANTHER" id="PTHR38459">
    <property type="entry name" value="PROPHAGE BACTOPRENOL-LINKED GLUCOSE TRANSLOCASE HOMOLOG"/>
    <property type="match status" value="1"/>
</dbReference>
<dbReference type="Proteomes" id="UP000743899">
    <property type="component" value="Unassembled WGS sequence"/>
</dbReference>
<evidence type="ECO:0000256" key="1">
    <source>
        <dbReference type="ARBA" id="ARBA00004141"/>
    </source>
</evidence>
<evidence type="ECO:0000256" key="5">
    <source>
        <dbReference type="ARBA" id="ARBA00023136"/>
    </source>
</evidence>
<dbReference type="EMBL" id="JAACYS010000058">
    <property type="protein sequence ID" value="NCU18384.1"/>
    <property type="molecule type" value="Genomic_DNA"/>
</dbReference>
<reference evidence="8 9" key="1">
    <citation type="submission" date="2020-01" db="EMBL/GenBank/DDBJ databases">
        <title>A novel Bacillus sp. from Pasinler.</title>
        <authorList>
            <person name="Adiguzel A."/>
            <person name="Ay H."/>
            <person name="Baltaci M.O."/>
        </authorList>
    </citation>
    <scope>NUCLEOTIDE SEQUENCE [LARGE SCALE GENOMIC DNA]</scope>
    <source>
        <strain evidence="8 9">P1</strain>
    </source>
</reference>
<comment type="subcellular location">
    <subcellularLocation>
        <location evidence="1">Membrane</location>
        <topology evidence="1">Multi-pass membrane protein</topology>
    </subcellularLocation>
</comment>
<feature type="transmembrane region" description="Helical" evidence="6">
    <location>
        <begin position="33"/>
        <end position="53"/>
    </location>
</feature>
<dbReference type="RefSeq" id="WP_161921233.1">
    <property type="nucleotide sequence ID" value="NZ_JAACYS010000058.1"/>
</dbReference>
<dbReference type="InterPro" id="IPR007267">
    <property type="entry name" value="GtrA_DPMS_TM"/>
</dbReference>